<dbReference type="AlphaFoldDB" id="A0A2N0A1J5"/>
<gene>
    <name evidence="1" type="ORF">CH365_02465</name>
</gene>
<accession>A0A2N0A1J5</accession>
<evidence type="ECO:0000313" key="2">
    <source>
        <dbReference type="Proteomes" id="UP000231843"/>
    </source>
</evidence>
<sequence>MKIPKHFVFVLFIFFFFIQKCSIVILRNSQKLDREGIISENKPDLSQLGIIIIYETDNSLNINESILTVKENIEKRIHPNSGIKLIGFHQIDGYSKLEGQLKNVLVLRVSHFAHRRHWSLYSSIFTLFLLPGLESQDFRLKANLYDRNGEEIALPEIEKETVYRQIWQGWLFLPFFWTSEKESMVATNIMKVVRELREASPQIVKLQGPVQSDYKIVKVKNLDFGTKTIQARITSLQRVDSFRMQLTGGGGPPRIRIIYPENPEENFIKVTANFENPSDANAKVSPILFSLSPKYKQVHGTEMFSGEDDSSGLLMNMASHIEFISFDPKQLFLFKKPYETFDLRPNESMGRVFYFRYPKSKEPTFYTYDGMPLVTDK</sequence>
<dbReference type="Proteomes" id="UP000231843">
    <property type="component" value="Unassembled WGS sequence"/>
</dbReference>
<dbReference type="OrthoDB" id="320760at2"/>
<dbReference type="EMBL" id="NPEA01000002">
    <property type="protein sequence ID" value="PJZ78194.1"/>
    <property type="molecule type" value="Genomic_DNA"/>
</dbReference>
<organism evidence="1 2">
    <name type="scientific">Leptospira neocaledonica</name>
    <dbReference type="NCBI Taxonomy" id="2023192"/>
    <lineage>
        <taxon>Bacteria</taxon>
        <taxon>Pseudomonadati</taxon>
        <taxon>Spirochaetota</taxon>
        <taxon>Spirochaetia</taxon>
        <taxon>Leptospirales</taxon>
        <taxon>Leptospiraceae</taxon>
        <taxon>Leptospira</taxon>
    </lineage>
</organism>
<keyword evidence="2" id="KW-1185">Reference proteome</keyword>
<comment type="caution">
    <text evidence="1">The sequence shown here is derived from an EMBL/GenBank/DDBJ whole genome shotgun (WGS) entry which is preliminary data.</text>
</comment>
<protein>
    <submittedName>
        <fullName evidence="1">Uncharacterized protein</fullName>
    </submittedName>
</protein>
<proteinExistence type="predicted"/>
<reference evidence="1 2" key="1">
    <citation type="submission" date="2017-07" db="EMBL/GenBank/DDBJ databases">
        <title>Leptospira spp. isolated from tropical soils.</title>
        <authorList>
            <person name="Thibeaux R."/>
            <person name="Iraola G."/>
            <person name="Ferres I."/>
            <person name="Bierque E."/>
            <person name="Girault D."/>
            <person name="Soupe-Gilbert M.-E."/>
            <person name="Picardeau M."/>
            <person name="Goarant C."/>
        </authorList>
    </citation>
    <scope>NUCLEOTIDE SEQUENCE [LARGE SCALE GENOMIC DNA]</scope>
    <source>
        <strain evidence="1 2">ES4-C-A1</strain>
    </source>
</reference>
<dbReference type="RefSeq" id="WP_100767034.1">
    <property type="nucleotide sequence ID" value="NZ_NPEA01000002.1"/>
</dbReference>
<name>A0A2N0A1J5_9LEPT</name>
<evidence type="ECO:0000313" key="1">
    <source>
        <dbReference type="EMBL" id="PJZ78194.1"/>
    </source>
</evidence>